<comment type="subcellular location">
    <subcellularLocation>
        <location evidence="1">Cytoplasm</location>
    </subcellularLocation>
</comment>
<dbReference type="PROSITE" id="PS00028">
    <property type="entry name" value="ZINC_FINGER_C2H2_1"/>
    <property type="match status" value="1"/>
</dbReference>
<dbReference type="InterPro" id="IPR041661">
    <property type="entry name" value="ZN622/Rei1/Reh1_Znf-C2H2"/>
</dbReference>
<keyword evidence="12" id="KW-1185">Reference proteome</keyword>
<keyword evidence="2" id="KW-0963">Cytoplasm</keyword>
<comment type="caution">
    <text evidence="11">The sequence shown here is derived from an EMBL/GenBank/DDBJ whole genome shotgun (WGS) entry which is preliminary data.</text>
</comment>
<feature type="region of interest" description="Disordered" evidence="9">
    <location>
        <begin position="81"/>
        <end position="145"/>
    </location>
</feature>
<evidence type="ECO:0000259" key="10">
    <source>
        <dbReference type="PROSITE" id="PS00028"/>
    </source>
</evidence>
<dbReference type="STRING" id="71784.A0A1Y2AIZ3"/>
<dbReference type="Gene3D" id="3.30.160.60">
    <property type="entry name" value="Classic Zinc Finger"/>
    <property type="match status" value="1"/>
</dbReference>
<dbReference type="GO" id="GO:0030687">
    <property type="term" value="C:preribosome, large subunit precursor"/>
    <property type="evidence" value="ECO:0007669"/>
    <property type="project" value="TreeGrafter"/>
</dbReference>
<evidence type="ECO:0000256" key="3">
    <source>
        <dbReference type="ARBA" id="ARBA00022517"/>
    </source>
</evidence>
<dbReference type="AlphaFoldDB" id="A0A1Y2AIZ3"/>
<dbReference type="PANTHER" id="PTHR13182">
    <property type="entry name" value="ZINC FINGER PROTEIN 622"/>
    <property type="match status" value="1"/>
</dbReference>
<protein>
    <submittedName>
        <fullName evidence="11">Cytoplasm protein</fullName>
    </submittedName>
</protein>
<keyword evidence="5" id="KW-0677">Repeat</keyword>
<reference evidence="11 12" key="1">
    <citation type="submission" date="2016-07" db="EMBL/GenBank/DDBJ databases">
        <title>Pervasive Adenine N6-methylation of Active Genes in Fungi.</title>
        <authorList>
            <consortium name="DOE Joint Genome Institute"/>
            <person name="Mondo S.J."/>
            <person name="Dannebaum R.O."/>
            <person name="Kuo R.C."/>
            <person name="Labutti K."/>
            <person name="Haridas S."/>
            <person name="Kuo A."/>
            <person name="Salamov A."/>
            <person name="Ahrendt S.R."/>
            <person name="Lipzen A."/>
            <person name="Sullivan W."/>
            <person name="Andreopoulos W.B."/>
            <person name="Clum A."/>
            <person name="Lindquist E."/>
            <person name="Daum C."/>
            <person name="Ramamoorthy G.K."/>
            <person name="Gryganskyi A."/>
            <person name="Culley D."/>
            <person name="Magnuson J.K."/>
            <person name="James T.Y."/>
            <person name="O'Malley M.A."/>
            <person name="Stajich J.E."/>
            <person name="Spatafora J.W."/>
            <person name="Visel A."/>
            <person name="Grigoriev I.V."/>
        </authorList>
    </citation>
    <scope>NUCLEOTIDE SEQUENCE [LARGE SCALE GENOMIC DNA]</scope>
    <source>
        <strain evidence="11 12">68-887.2</strain>
    </source>
</reference>
<sequence>MFTCISCRVAFETADEQRTHFGTDWHRYNMKRRVANLPPVIAAAFNEKVLERREQNAIRTDPRGLVCVACSKSFLTENAYRSHVQSRKHRERERLHLSGSPSGVGPKESAQPVVAVGQSSRADDVSEEEIETSSEADEESMNGSDIEQRIASSRRRIKNTDCLFCAQQAESIDVVMTHMTRYHSFFIPDREHLVDLPGLLSYLGEKVVLGNLCLYCPNGGKEFPSLEAVRRHMVDKSHCKIAYDSDEDRAELIDYYDFDVLEGGSDWEDVDMDDEITTDDVTTSGTASLAADGLSLILPSGRILGHRSLRVYYDQRFRTQPLSSGNNGGMSKVERVRQRLADPSLALVPIAGGHGAYGKGLQVIKARNAGEAAWARREGRSFKDQRRKEEHRTKVGYKHNSQKHFRDPLLQ</sequence>
<dbReference type="Proteomes" id="UP000193986">
    <property type="component" value="Unassembled WGS sequence"/>
</dbReference>
<dbReference type="FunCoup" id="A0A1Y2AIZ3">
    <property type="interactions" value="268"/>
</dbReference>
<dbReference type="SUPFAM" id="SSF57667">
    <property type="entry name" value="beta-beta-alpha zinc fingers"/>
    <property type="match status" value="2"/>
</dbReference>
<evidence type="ECO:0000256" key="4">
    <source>
        <dbReference type="ARBA" id="ARBA00022723"/>
    </source>
</evidence>
<evidence type="ECO:0000256" key="9">
    <source>
        <dbReference type="SAM" id="MobiDB-lite"/>
    </source>
</evidence>
<proteinExistence type="inferred from homology"/>
<dbReference type="InterPro" id="IPR040025">
    <property type="entry name" value="Znf622/Rei1/Reh1"/>
</dbReference>
<keyword evidence="3" id="KW-0690">Ribosome biogenesis</keyword>
<accession>A0A1Y2AIZ3</accession>
<feature type="region of interest" description="Disordered" evidence="9">
    <location>
        <begin position="375"/>
        <end position="411"/>
    </location>
</feature>
<dbReference type="GO" id="GO:0005737">
    <property type="term" value="C:cytoplasm"/>
    <property type="evidence" value="ECO:0007669"/>
    <property type="project" value="UniProtKB-SubCell"/>
</dbReference>
<keyword evidence="7" id="KW-0862">Zinc</keyword>
<dbReference type="InParanoid" id="A0A1Y2AIZ3"/>
<feature type="domain" description="C2H2-type" evidence="10">
    <location>
        <begin position="67"/>
        <end position="89"/>
    </location>
</feature>
<dbReference type="GO" id="GO:0042273">
    <property type="term" value="P:ribosomal large subunit biogenesis"/>
    <property type="evidence" value="ECO:0007669"/>
    <property type="project" value="TreeGrafter"/>
</dbReference>
<evidence type="ECO:0000313" key="11">
    <source>
        <dbReference type="EMBL" id="ORY22442.1"/>
    </source>
</evidence>
<evidence type="ECO:0000256" key="7">
    <source>
        <dbReference type="ARBA" id="ARBA00022833"/>
    </source>
</evidence>
<name>A0A1Y2AIZ3_9TREE</name>
<evidence type="ECO:0000313" key="12">
    <source>
        <dbReference type="Proteomes" id="UP000193986"/>
    </source>
</evidence>
<gene>
    <name evidence="11" type="ORF">BCR39DRAFT_551633</name>
</gene>
<evidence type="ECO:0000256" key="8">
    <source>
        <dbReference type="ARBA" id="ARBA00034126"/>
    </source>
</evidence>
<organism evidence="11 12">
    <name type="scientific">Naematelia encephala</name>
    <dbReference type="NCBI Taxonomy" id="71784"/>
    <lineage>
        <taxon>Eukaryota</taxon>
        <taxon>Fungi</taxon>
        <taxon>Dikarya</taxon>
        <taxon>Basidiomycota</taxon>
        <taxon>Agaricomycotina</taxon>
        <taxon>Tremellomycetes</taxon>
        <taxon>Tremellales</taxon>
        <taxon>Naemateliaceae</taxon>
        <taxon>Naematelia</taxon>
    </lineage>
</organism>
<feature type="compositionally biased region" description="Acidic residues" evidence="9">
    <location>
        <begin position="125"/>
        <end position="140"/>
    </location>
</feature>
<evidence type="ECO:0000256" key="6">
    <source>
        <dbReference type="ARBA" id="ARBA00022771"/>
    </source>
</evidence>
<dbReference type="PANTHER" id="PTHR13182:SF8">
    <property type="entry name" value="CYTOPLASMIC 60S SUBUNIT BIOGENESIS FACTOR ZNF622"/>
    <property type="match status" value="1"/>
</dbReference>
<evidence type="ECO:0000256" key="1">
    <source>
        <dbReference type="ARBA" id="ARBA00004496"/>
    </source>
</evidence>
<evidence type="ECO:0000256" key="2">
    <source>
        <dbReference type="ARBA" id="ARBA00022490"/>
    </source>
</evidence>
<dbReference type="Pfam" id="PF12171">
    <property type="entry name" value="zf-C2H2_jaz"/>
    <property type="match status" value="1"/>
</dbReference>
<dbReference type="OrthoDB" id="19329at2759"/>
<keyword evidence="6" id="KW-0863">Zinc-finger</keyword>
<feature type="compositionally biased region" description="Basic and acidic residues" evidence="9">
    <location>
        <begin position="375"/>
        <end position="393"/>
    </location>
</feature>
<dbReference type="EMBL" id="MCFC01000093">
    <property type="protein sequence ID" value="ORY22442.1"/>
    <property type="molecule type" value="Genomic_DNA"/>
</dbReference>
<evidence type="ECO:0000256" key="5">
    <source>
        <dbReference type="ARBA" id="ARBA00022737"/>
    </source>
</evidence>
<dbReference type="InterPro" id="IPR003604">
    <property type="entry name" value="Matrin/U1-like-C_Znf_C2H2"/>
</dbReference>
<dbReference type="GO" id="GO:0003676">
    <property type="term" value="F:nucleic acid binding"/>
    <property type="evidence" value="ECO:0007669"/>
    <property type="project" value="InterPro"/>
</dbReference>
<dbReference type="InterPro" id="IPR036236">
    <property type="entry name" value="Znf_C2H2_sf"/>
</dbReference>
<dbReference type="Pfam" id="PF12756">
    <property type="entry name" value="zf-C2H2_2"/>
    <property type="match status" value="1"/>
</dbReference>
<dbReference type="InterPro" id="IPR022755">
    <property type="entry name" value="Znf_C2H2_jaz"/>
</dbReference>
<keyword evidence="4" id="KW-0479">Metal-binding</keyword>
<dbReference type="SMART" id="SM00451">
    <property type="entry name" value="ZnF_U1"/>
    <property type="match status" value="2"/>
</dbReference>
<dbReference type="InterPro" id="IPR013087">
    <property type="entry name" value="Znf_C2H2_type"/>
</dbReference>
<feature type="compositionally biased region" description="Basic residues" evidence="9">
    <location>
        <begin position="394"/>
        <end position="403"/>
    </location>
</feature>
<comment type="similarity">
    <text evidence="8">Belongs to the REI1 family.</text>
</comment>
<dbReference type="SMART" id="SM00355">
    <property type="entry name" value="ZnF_C2H2"/>
    <property type="match status" value="4"/>
</dbReference>
<dbReference type="GO" id="GO:0008270">
    <property type="term" value="F:zinc ion binding"/>
    <property type="evidence" value="ECO:0007669"/>
    <property type="project" value="UniProtKB-KW"/>
</dbReference>